<dbReference type="EMBL" id="JBIYXZ010002071">
    <property type="protein sequence ID" value="KAL3062447.1"/>
    <property type="molecule type" value="Genomic_DNA"/>
</dbReference>
<proteinExistence type="predicted"/>
<dbReference type="Pfam" id="PF00076">
    <property type="entry name" value="RRM_1"/>
    <property type="match status" value="1"/>
</dbReference>
<evidence type="ECO:0000256" key="1">
    <source>
        <dbReference type="ARBA" id="ARBA00022737"/>
    </source>
</evidence>
<dbReference type="SUPFAM" id="SSF54928">
    <property type="entry name" value="RNA-binding domain, RBD"/>
    <property type="match status" value="1"/>
</dbReference>
<dbReference type="Gene3D" id="3.30.70.330">
    <property type="match status" value="1"/>
</dbReference>
<feature type="domain" description="RRM" evidence="4">
    <location>
        <begin position="1"/>
        <end position="76"/>
    </location>
</feature>
<accession>A0ABD2H901</accession>
<dbReference type="GO" id="GO:0003723">
    <property type="term" value="F:RNA binding"/>
    <property type="evidence" value="ECO:0007669"/>
    <property type="project" value="UniProtKB-UniRule"/>
</dbReference>
<name>A0ABD2H901_PAGBO</name>
<evidence type="ECO:0000256" key="2">
    <source>
        <dbReference type="ARBA" id="ARBA00022884"/>
    </source>
</evidence>
<dbReference type="PANTHER" id="PTHR13976">
    <property type="entry name" value="HETEROGENEOUS NUCLEAR RIBONUCLEOPROTEIN-RELATED"/>
    <property type="match status" value="1"/>
</dbReference>
<evidence type="ECO:0000313" key="5">
    <source>
        <dbReference type="EMBL" id="KAL3062447.1"/>
    </source>
</evidence>
<organism evidence="5 6">
    <name type="scientific">Pagothenia borchgrevinki</name>
    <name type="common">Bald rockcod</name>
    <name type="synonym">Trematomus borchgrevinki</name>
    <dbReference type="NCBI Taxonomy" id="8213"/>
    <lineage>
        <taxon>Eukaryota</taxon>
        <taxon>Metazoa</taxon>
        <taxon>Chordata</taxon>
        <taxon>Craniata</taxon>
        <taxon>Vertebrata</taxon>
        <taxon>Euteleostomi</taxon>
        <taxon>Actinopterygii</taxon>
        <taxon>Neopterygii</taxon>
        <taxon>Teleostei</taxon>
        <taxon>Neoteleostei</taxon>
        <taxon>Acanthomorphata</taxon>
        <taxon>Eupercaria</taxon>
        <taxon>Perciformes</taxon>
        <taxon>Notothenioidei</taxon>
        <taxon>Nototheniidae</taxon>
        <taxon>Pagothenia</taxon>
    </lineage>
</organism>
<evidence type="ECO:0000259" key="4">
    <source>
        <dbReference type="PROSITE" id="PS50102"/>
    </source>
</evidence>
<sequence>MRGLPYKVSTEDIVKFFSPLVVSQITIKRGPDGRPNGGAEVYFSTHQDALSAMSRDRDYIGQRYVELFLNSSEDLR</sequence>
<reference evidence="5 6" key="1">
    <citation type="journal article" date="2022" name="G3 (Bethesda)">
        <title>Evaluating Illumina-, Nanopore-, and PacBio-based genome assembly strategies with the bald notothen, Trematomus borchgrevinki.</title>
        <authorList>
            <person name="Rayamajhi N."/>
            <person name="Cheng C.C."/>
            <person name="Catchen J.M."/>
        </authorList>
    </citation>
    <scope>NUCLEOTIDE SEQUENCE [LARGE SCALE GENOMIC DNA]</scope>
    <source>
        <strain evidence="5">AGRC-2024</strain>
    </source>
</reference>
<dbReference type="InterPro" id="IPR012677">
    <property type="entry name" value="Nucleotide-bd_a/b_plait_sf"/>
</dbReference>
<gene>
    <name evidence="5" type="ORF">OYC64_002288</name>
</gene>
<keyword evidence="2 3" id="KW-0694">RNA-binding</keyword>
<protein>
    <recommendedName>
        <fullName evidence="4">RRM domain-containing protein</fullName>
    </recommendedName>
</protein>
<dbReference type="InterPro" id="IPR000504">
    <property type="entry name" value="RRM_dom"/>
</dbReference>
<evidence type="ECO:0000313" key="6">
    <source>
        <dbReference type="Proteomes" id="UP001619887"/>
    </source>
</evidence>
<keyword evidence="6" id="KW-1185">Reference proteome</keyword>
<dbReference type="PROSITE" id="PS50102">
    <property type="entry name" value="RRM"/>
    <property type="match status" value="1"/>
</dbReference>
<reference evidence="5 6" key="2">
    <citation type="journal article" date="2024" name="G3 (Bethesda)">
        <title>The genome of the cryopelagic Antarctic bald notothen, Trematomus borchgrevinki.</title>
        <authorList>
            <person name="Rayamajhi N."/>
            <person name="Rivera-Colon A.G."/>
            <person name="Minhas B.F."/>
            <person name="Cheng C.C."/>
            <person name="Catchen J.M."/>
        </authorList>
    </citation>
    <scope>NUCLEOTIDE SEQUENCE [LARGE SCALE GENOMIC DNA]</scope>
    <source>
        <strain evidence="5">AGRC-2024</strain>
    </source>
</reference>
<dbReference type="AlphaFoldDB" id="A0ABD2H901"/>
<keyword evidence="1" id="KW-0677">Repeat</keyword>
<comment type="caution">
    <text evidence="5">The sequence shown here is derived from an EMBL/GenBank/DDBJ whole genome shotgun (WGS) entry which is preliminary data.</text>
</comment>
<dbReference type="InterPro" id="IPR035979">
    <property type="entry name" value="RBD_domain_sf"/>
</dbReference>
<dbReference type="InterPro" id="IPR050666">
    <property type="entry name" value="ESRP"/>
</dbReference>
<dbReference type="Proteomes" id="UP001619887">
    <property type="component" value="Unassembled WGS sequence"/>
</dbReference>
<evidence type="ECO:0000256" key="3">
    <source>
        <dbReference type="PROSITE-ProRule" id="PRU00176"/>
    </source>
</evidence>